<name>A0A371I252_MUCPR</name>
<accession>A0A371I252</accession>
<feature type="non-terminal residue" evidence="1">
    <location>
        <position position="1"/>
    </location>
</feature>
<reference evidence="1" key="1">
    <citation type="submission" date="2018-05" db="EMBL/GenBank/DDBJ databases">
        <title>Draft genome of Mucuna pruriens seed.</title>
        <authorList>
            <person name="Nnadi N.E."/>
            <person name="Vos R."/>
            <person name="Hasami M.H."/>
            <person name="Devisetty U.K."/>
            <person name="Aguiy J.C."/>
        </authorList>
    </citation>
    <scope>NUCLEOTIDE SEQUENCE [LARGE SCALE GENOMIC DNA]</scope>
    <source>
        <strain evidence="1">JCA_2017</strain>
    </source>
</reference>
<evidence type="ECO:0000313" key="2">
    <source>
        <dbReference type="Proteomes" id="UP000257109"/>
    </source>
</evidence>
<organism evidence="1 2">
    <name type="scientific">Mucuna pruriens</name>
    <name type="common">Velvet bean</name>
    <name type="synonym">Dolichos pruriens</name>
    <dbReference type="NCBI Taxonomy" id="157652"/>
    <lineage>
        <taxon>Eukaryota</taxon>
        <taxon>Viridiplantae</taxon>
        <taxon>Streptophyta</taxon>
        <taxon>Embryophyta</taxon>
        <taxon>Tracheophyta</taxon>
        <taxon>Spermatophyta</taxon>
        <taxon>Magnoliopsida</taxon>
        <taxon>eudicotyledons</taxon>
        <taxon>Gunneridae</taxon>
        <taxon>Pentapetalae</taxon>
        <taxon>rosids</taxon>
        <taxon>fabids</taxon>
        <taxon>Fabales</taxon>
        <taxon>Fabaceae</taxon>
        <taxon>Papilionoideae</taxon>
        <taxon>50 kb inversion clade</taxon>
        <taxon>NPAAA clade</taxon>
        <taxon>indigoferoid/millettioid clade</taxon>
        <taxon>Phaseoleae</taxon>
        <taxon>Mucuna</taxon>
    </lineage>
</organism>
<dbReference type="Proteomes" id="UP000257109">
    <property type="component" value="Unassembled WGS sequence"/>
</dbReference>
<evidence type="ECO:0000313" key="1">
    <source>
        <dbReference type="EMBL" id="RDY09099.1"/>
    </source>
</evidence>
<dbReference type="EMBL" id="QJKJ01001127">
    <property type="protein sequence ID" value="RDY09099.1"/>
    <property type="molecule type" value="Genomic_DNA"/>
</dbReference>
<dbReference type="AlphaFoldDB" id="A0A371I252"/>
<keyword evidence="2" id="KW-1185">Reference proteome</keyword>
<protein>
    <submittedName>
        <fullName evidence="1">Uncharacterized protein</fullName>
    </submittedName>
</protein>
<gene>
    <name evidence="1" type="ORF">CR513_06595</name>
</gene>
<comment type="caution">
    <text evidence="1">The sequence shown here is derived from an EMBL/GenBank/DDBJ whole genome shotgun (WGS) entry which is preliminary data.</text>
</comment>
<proteinExistence type="predicted"/>
<sequence>MKIINILSPRDWNQHLFDSKTFSRLNSIKISKMVCKMVLQLRTTIGNISSKCQGSLLLFQRNLNICTRIHDFFCGLTIYYMDSSFGVRDNTPNMKKR</sequence>